<dbReference type="InterPro" id="IPR006674">
    <property type="entry name" value="HD_domain"/>
</dbReference>
<name>A0A3B1DP12_9ZZZZ</name>
<reference evidence="3" key="1">
    <citation type="submission" date="2018-06" db="EMBL/GenBank/DDBJ databases">
        <authorList>
            <person name="Zhirakovskaya E."/>
        </authorList>
    </citation>
    <scope>NUCLEOTIDE SEQUENCE</scope>
</reference>
<sequence length="388" mass="44921">MRTRKDIEILEKQILAPYAMKSKDSAGRRHQESKHSVRTCYQRDRDRIVHSEAFRKLEYKTQVFVIFEGDYYRTRLTHTIEVAQIARTIGRSLCLNEDLIEAIALAHDLGHPPFGHAGEYALNAIMKEANVEGFNHNVRSFEIVTKFEKRYPEFDGLNLTEEVLVGILKHETVYDKPGIADQYMGKGPTLEAKVVDIADSVAYLSHDIDDGLTSGCIVEEDLMDSVLWQKTYGCVKAQLPQENKEMVKYQIVKALIDLQIKDLLSISTEKLESVDFQSSDDVKNCSKEIIGFSAQMVSERDALQKLLNEKVYHHYRVERMTSKATRIINDLFKVYVQNPRQLPYTIWSRNVEHNKQKKYEVICNYIASMTDRFALDEHKKLFNPYQKV</sequence>
<gene>
    <name evidence="3" type="ORF">MNBD_UNCLBAC01-1504</name>
</gene>
<dbReference type="FunFam" id="1.10.3210.10:FF:000024">
    <property type="entry name" value="Deoxyguanosinetriphosphate triphosphohydrolase-like protein"/>
    <property type="match status" value="1"/>
</dbReference>
<dbReference type="NCBIfam" id="TIGR01353">
    <property type="entry name" value="dGTP_triPase"/>
    <property type="match status" value="1"/>
</dbReference>
<dbReference type="EMBL" id="UOGJ01000137">
    <property type="protein sequence ID" value="VAX37798.1"/>
    <property type="molecule type" value="Genomic_DNA"/>
</dbReference>
<dbReference type="PANTHER" id="PTHR35795:SF1">
    <property type="entry name" value="BIS(5'-NUCLEOSYL)-TETRAPHOSPHATASE, SYMMETRICAL"/>
    <property type="match status" value="1"/>
</dbReference>
<proteinExistence type="inferred from homology"/>
<evidence type="ECO:0000313" key="3">
    <source>
        <dbReference type="EMBL" id="VAX37798.1"/>
    </source>
</evidence>
<dbReference type="GO" id="GO:0016793">
    <property type="term" value="F:triphosphoric monoester hydrolase activity"/>
    <property type="evidence" value="ECO:0007669"/>
    <property type="project" value="InterPro"/>
</dbReference>
<dbReference type="Pfam" id="PF13286">
    <property type="entry name" value="HD_assoc"/>
    <property type="match status" value="1"/>
</dbReference>
<evidence type="ECO:0000256" key="1">
    <source>
        <dbReference type="ARBA" id="ARBA00022801"/>
    </source>
</evidence>
<organism evidence="3">
    <name type="scientific">hydrothermal vent metagenome</name>
    <dbReference type="NCBI Taxonomy" id="652676"/>
    <lineage>
        <taxon>unclassified sequences</taxon>
        <taxon>metagenomes</taxon>
        <taxon>ecological metagenomes</taxon>
    </lineage>
</organism>
<feature type="domain" description="HD" evidence="2">
    <location>
        <begin position="75"/>
        <end position="204"/>
    </location>
</feature>
<dbReference type="PROSITE" id="PS51831">
    <property type="entry name" value="HD"/>
    <property type="match status" value="1"/>
</dbReference>
<dbReference type="AlphaFoldDB" id="A0A3B1DP12"/>
<evidence type="ECO:0000259" key="2">
    <source>
        <dbReference type="PROSITE" id="PS51831"/>
    </source>
</evidence>
<dbReference type="CDD" id="cd00077">
    <property type="entry name" value="HDc"/>
    <property type="match status" value="1"/>
</dbReference>
<dbReference type="InterPro" id="IPR003607">
    <property type="entry name" value="HD/PDEase_dom"/>
</dbReference>
<dbReference type="NCBIfam" id="NF002326">
    <property type="entry name" value="PRK01286.1-1"/>
    <property type="match status" value="1"/>
</dbReference>
<dbReference type="Pfam" id="PF01966">
    <property type="entry name" value="HD"/>
    <property type="match status" value="1"/>
</dbReference>
<dbReference type="InterPro" id="IPR026875">
    <property type="entry name" value="PHydrolase_assoc_dom"/>
</dbReference>
<dbReference type="PANTHER" id="PTHR35795">
    <property type="entry name" value="SLR1885 PROTEIN"/>
    <property type="match status" value="1"/>
</dbReference>
<dbReference type="InterPro" id="IPR006261">
    <property type="entry name" value="dGTPase"/>
</dbReference>
<dbReference type="InterPro" id="IPR023023">
    <property type="entry name" value="dNTPase_2"/>
</dbReference>
<dbReference type="Gene3D" id="1.10.3210.10">
    <property type="entry name" value="Hypothetical protein af1432"/>
    <property type="match status" value="1"/>
</dbReference>
<keyword evidence="1 3" id="KW-0378">Hydrolase</keyword>
<dbReference type="SUPFAM" id="SSF109604">
    <property type="entry name" value="HD-domain/PDEase-like"/>
    <property type="match status" value="1"/>
</dbReference>
<dbReference type="InterPro" id="IPR051094">
    <property type="entry name" value="Diverse_Catalytic_Enzymes"/>
</dbReference>
<dbReference type="HAMAP" id="MF_01212">
    <property type="entry name" value="dGTPase_type2"/>
    <property type="match status" value="1"/>
</dbReference>
<accession>A0A3B1DP12</accession>
<dbReference type="SMART" id="SM00471">
    <property type="entry name" value="HDc"/>
    <property type="match status" value="1"/>
</dbReference>
<protein>
    <submittedName>
        <fullName evidence="3">DNTP triphosphohydrolase, broad substrate specificity</fullName>
    </submittedName>
</protein>